<dbReference type="EMBL" id="JADCNL010000001">
    <property type="protein sequence ID" value="KAG0499621.1"/>
    <property type="molecule type" value="Genomic_DNA"/>
</dbReference>
<organism evidence="1 2">
    <name type="scientific">Vanilla planifolia</name>
    <name type="common">Vanilla</name>
    <dbReference type="NCBI Taxonomy" id="51239"/>
    <lineage>
        <taxon>Eukaryota</taxon>
        <taxon>Viridiplantae</taxon>
        <taxon>Streptophyta</taxon>
        <taxon>Embryophyta</taxon>
        <taxon>Tracheophyta</taxon>
        <taxon>Spermatophyta</taxon>
        <taxon>Magnoliopsida</taxon>
        <taxon>Liliopsida</taxon>
        <taxon>Asparagales</taxon>
        <taxon>Orchidaceae</taxon>
        <taxon>Vanilloideae</taxon>
        <taxon>Vanilleae</taxon>
        <taxon>Vanilla</taxon>
    </lineage>
</organism>
<comment type="caution">
    <text evidence="1">The sequence shown here is derived from an EMBL/GenBank/DDBJ whole genome shotgun (WGS) entry which is preliminary data.</text>
</comment>
<name>A0A835S449_VANPL</name>
<evidence type="ECO:0000313" key="1">
    <source>
        <dbReference type="EMBL" id="KAG0499621.1"/>
    </source>
</evidence>
<dbReference type="OrthoDB" id="781228at2759"/>
<dbReference type="Proteomes" id="UP000636800">
    <property type="component" value="Chromosome 1"/>
</dbReference>
<keyword evidence="2" id="KW-1185">Reference proteome</keyword>
<sequence length="61" mass="7645">MAVELAEVYVRRKLLMEKDNEVKKKKREQINKDEKTEKRSKYKKFFRKILMLHKKIHLRRS</sequence>
<gene>
    <name evidence="1" type="ORF">HPP92_004312</name>
</gene>
<proteinExistence type="predicted"/>
<protein>
    <submittedName>
        <fullName evidence="1">Uncharacterized protein</fullName>
    </submittedName>
</protein>
<dbReference type="AlphaFoldDB" id="A0A835S449"/>
<accession>A0A835S449</accession>
<evidence type="ECO:0000313" key="2">
    <source>
        <dbReference type="Proteomes" id="UP000636800"/>
    </source>
</evidence>
<reference evidence="1 2" key="1">
    <citation type="journal article" date="2020" name="Nat. Food">
        <title>A phased Vanilla planifolia genome enables genetic improvement of flavour and production.</title>
        <authorList>
            <person name="Hasing T."/>
            <person name="Tang H."/>
            <person name="Brym M."/>
            <person name="Khazi F."/>
            <person name="Huang T."/>
            <person name="Chambers A.H."/>
        </authorList>
    </citation>
    <scope>NUCLEOTIDE SEQUENCE [LARGE SCALE GENOMIC DNA]</scope>
    <source>
        <tissue evidence="1">Leaf</tissue>
    </source>
</reference>